<proteinExistence type="inferred from homology"/>
<evidence type="ECO:0000313" key="3">
    <source>
        <dbReference type="EMBL" id="BBB14815.1"/>
    </source>
</evidence>
<dbReference type="Pfam" id="PF18912">
    <property type="entry name" value="DZR_2"/>
    <property type="match status" value="1"/>
</dbReference>
<protein>
    <submittedName>
        <fullName evidence="3">Competence protein F</fullName>
    </submittedName>
</protein>
<dbReference type="InterPro" id="IPR000836">
    <property type="entry name" value="PRTase_dom"/>
</dbReference>
<evidence type="ECO:0000256" key="1">
    <source>
        <dbReference type="ARBA" id="ARBA00008007"/>
    </source>
</evidence>
<dbReference type="InterPro" id="IPR044005">
    <property type="entry name" value="DZR_2"/>
</dbReference>
<dbReference type="PANTHER" id="PTHR47505">
    <property type="entry name" value="DNA UTILIZATION PROTEIN YHGH"/>
    <property type="match status" value="1"/>
</dbReference>
<dbReference type="Gene3D" id="3.40.50.2020">
    <property type="match status" value="1"/>
</dbReference>
<dbReference type="RefSeq" id="WP_126322328.1">
    <property type="nucleotide sequence ID" value="NZ_AP018005.1"/>
</dbReference>
<dbReference type="Proteomes" id="UP000282483">
    <property type="component" value="Chromosome"/>
</dbReference>
<dbReference type="SUPFAM" id="SSF53271">
    <property type="entry name" value="PRTase-like"/>
    <property type="match status" value="1"/>
</dbReference>
<dbReference type="PANTHER" id="PTHR47505:SF1">
    <property type="entry name" value="DNA UTILIZATION PROTEIN YHGH"/>
    <property type="match status" value="1"/>
</dbReference>
<dbReference type="InterPro" id="IPR051910">
    <property type="entry name" value="ComF/GntX_DNA_util-trans"/>
</dbReference>
<comment type="similarity">
    <text evidence="1">Belongs to the ComF/GntX family.</text>
</comment>
<dbReference type="InterPro" id="IPR029057">
    <property type="entry name" value="PRTase-like"/>
</dbReference>
<dbReference type="CDD" id="cd06223">
    <property type="entry name" value="PRTases_typeI"/>
    <property type="match status" value="1"/>
</dbReference>
<dbReference type="OrthoDB" id="9793412at2"/>
<feature type="domain" description="Double zinc ribbon" evidence="2">
    <location>
        <begin position="17"/>
        <end position="70"/>
    </location>
</feature>
<name>A0A2Z5UUU1_9COXI</name>
<dbReference type="AlphaFoldDB" id="A0A2Z5UUU1"/>
<keyword evidence="4" id="KW-1185">Reference proteome</keyword>
<evidence type="ECO:0000313" key="4">
    <source>
        <dbReference type="Proteomes" id="UP000282483"/>
    </source>
</evidence>
<accession>A0A2Z5UUU1</accession>
<sequence length="246" mass="28408">MDINTWIRIAKKELIYSILPFTCILCSEEAKRAIDLCLDCEKDLPWLGHVCIHCAAPLNIATNTICGTCLKKPFPFYKTCIPFSYRGAIRSLITGLKFQQRLLYATILGNLLAKQIRLSYQKEHFPHLIIPVPLHKKRLRQRGFNQVMEIARYINKTLNISIDYKSCLRIRNTLPQSELPANQRRTNVKNAFALQTQKNLLNQHIALLDDVMTTGHTLTELSRILYDAGVKRIDVWCCARTYLDNF</sequence>
<gene>
    <name evidence="3" type="primary">comF</name>
    <name evidence="3" type="ORF">RVIR1_02910</name>
</gene>
<reference evidence="3 4" key="1">
    <citation type="submission" date="2017-03" db="EMBL/GenBank/DDBJ databases">
        <title>The genome sequence of Candidatus Rickettsiella viridis.</title>
        <authorList>
            <person name="Nikoh N."/>
            <person name="Tsuchida T."/>
            <person name="Yamaguchi K."/>
            <person name="Maeda T."/>
            <person name="Shigenobu S."/>
            <person name="Fukatsu T."/>
        </authorList>
    </citation>
    <scope>NUCLEOTIDE SEQUENCE [LARGE SCALE GENOMIC DNA]</scope>
    <source>
        <strain evidence="3 4">Ap-RA04</strain>
    </source>
</reference>
<evidence type="ECO:0000259" key="2">
    <source>
        <dbReference type="Pfam" id="PF18912"/>
    </source>
</evidence>
<dbReference type="EMBL" id="AP018005">
    <property type="protein sequence ID" value="BBB14815.1"/>
    <property type="molecule type" value="Genomic_DNA"/>
</dbReference>
<organism evidence="3 4">
    <name type="scientific">Candidatus Rickettsiella viridis</name>
    <dbReference type="NCBI Taxonomy" id="676208"/>
    <lineage>
        <taxon>Bacteria</taxon>
        <taxon>Pseudomonadati</taxon>
        <taxon>Pseudomonadota</taxon>
        <taxon>Gammaproteobacteria</taxon>
        <taxon>Legionellales</taxon>
        <taxon>Coxiellaceae</taxon>
        <taxon>Rickettsiella</taxon>
    </lineage>
</organism>
<dbReference type="KEGG" id="rvi:RVIR1_02910"/>